<evidence type="ECO:0000313" key="1">
    <source>
        <dbReference type="EMBL" id="BAS77001.1"/>
    </source>
</evidence>
<dbReference type="EMBL" id="AP014958">
    <property type="protein sequence ID" value="BAS77001.1"/>
    <property type="molecule type" value="Genomic_DNA"/>
</dbReference>
<reference evidence="1 2" key="3">
    <citation type="journal article" date="2013" name="Rice">
        <title>Improvement of the Oryza sativa Nipponbare reference genome using next generation sequence and optical map data.</title>
        <authorList>
            <person name="Kawahara Y."/>
            <person name="de la Bastide M."/>
            <person name="Hamilton J.P."/>
            <person name="Kanamori H."/>
            <person name="McCombie W.R."/>
            <person name="Ouyang S."/>
            <person name="Schwartz D.C."/>
            <person name="Tanaka T."/>
            <person name="Wu J."/>
            <person name="Zhou S."/>
            <person name="Childs K.L."/>
            <person name="Davidson R.M."/>
            <person name="Lin H."/>
            <person name="Quesada-Ocampo L."/>
            <person name="Vaillancourt B."/>
            <person name="Sakai H."/>
            <person name="Lee S.S."/>
            <person name="Kim J."/>
            <person name="Numa H."/>
            <person name="Itoh T."/>
            <person name="Buell C.R."/>
            <person name="Matsumoto T."/>
        </authorList>
    </citation>
    <scope>NUCLEOTIDE SEQUENCE [LARGE SCALE GENOMIC DNA]</scope>
    <source>
        <strain evidence="2">cv. Nipponbare</strain>
    </source>
</reference>
<accession>A0A0N7KEP6</accession>
<evidence type="ECO:0000313" key="2">
    <source>
        <dbReference type="Proteomes" id="UP000059680"/>
    </source>
</evidence>
<protein>
    <submittedName>
        <fullName evidence="1">Os02g0150250 protein</fullName>
    </submittedName>
</protein>
<organism evidence="1 2">
    <name type="scientific">Oryza sativa subsp. japonica</name>
    <name type="common">Rice</name>
    <dbReference type="NCBI Taxonomy" id="39947"/>
    <lineage>
        <taxon>Eukaryota</taxon>
        <taxon>Viridiplantae</taxon>
        <taxon>Streptophyta</taxon>
        <taxon>Embryophyta</taxon>
        <taxon>Tracheophyta</taxon>
        <taxon>Spermatophyta</taxon>
        <taxon>Magnoliopsida</taxon>
        <taxon>Liliopsida</taxon>
        <taxon>Poales</taxon>
        <taxon>Poaceae</taxon>
        <taxon>BOP clade</taxon>
        <taxon>Oryzoideae</taxon>
        <taxon>Oryzeae</taxon>
        <taxon>Oryzinae</taxon>
        <taxon>Oryza</taxon>
        <taxon>Oryza sativa</taxon>
    </lineage>
</organism>
<dbReference type="InParanoid" id="A0A0N7KEP6"/>
<dbReference type="AlphaFoldDB" id="A0A0N7KEP6"/>
<proteinExistence type="predicted"/>
<reference evidence="2" key="1">
    <citation type="journal article" date="2005" name="Nature">
        <title>The map-based sequence of the rice genome.</title>
        <authorList>
            <consortium name="International rice genome sequencing project (IRGSP)"/>
            <person name="Matsumoto T."/>
            <person name="Wu J."/>
            <person name="Kanamori H."/>
            <person name="Katayose Y."/>
            <person name="Fujisawa M."/>
            <person name="Namiki N."/>
            <person name="Mizuno H."/>
            <person name="Yamamoto K."/>
            <person name="Antonio B.A."/>
            <person name="Baba T."/>
            <person name="Sakata K."/>
            <person name="Nagamura Y."/>
            <person name="Aoki H."/>
            <person name="Arikawa K."/>
            <person name="Arita K."/>
            <person name="Bito T."/>
            <person name="Chiden Y."/>
            <person name="Fujitsuka N."/>
            <person name="Fukunaka R."/>
            <person name="Hamada M."/>
            <person name="Harada C."/>
            <person name="Hayashi A."/>
            <person name="Hijishita S."/>
            <person name="Honda M."/>
            <person name="Hosokawa S."/>
            <person name="Ichikawa Y."/>
            <person name="Idonuma A."/>
            <person name="Iijima M."/>
            <person name="Ikeda M."/>
            <person name="Ikeno M."/>
            <person name="Ito K."/>
            <person name="Ito S."/>
            <person name="Ito T."/>
            <person name="Ito Y."/>
            <person name="Ito Y."/>
            <person name="Iwabuchi A."/>
            <person name="Kamiya K."/>
            <person name="Karasawa W."/>
            <person name="Kurita K."/>
            <person name="Katagiri S."/>
            <person name="Kikuta A."/>
            <person name="Kobayashi H."/>
            <person name="Kobayashi N."/>
            <person name="Machita K."/>
            <person name="Maehara T."/>
            <person name="Masukawa M."/>
            <person name="Mizubayashi T."/>
            <person name="Mukai Y."/>
            <person name="Nagasaki H."/>
            <person name="Nagata Y."/>
            <person name="Naito S."/>
            <person name="Nakashima M."/>
            <person name="Nakama Y."/>
            <person name="Nakamichi Y."/>
            <person name="Nakamura M."/>
            <person name="Meguro A."/>
            <person name="Negishi M."/>
            <person name="Ohta I."/>
            <person name="Ohta T."/>
            <person name="Okamoto M."/>
            <person name="Ono N."/>
            <person name="Saji S."/>
            <person name="Sakaguchi M."/>
            <person name="Sakai K."/>
            <person name="Shibata M."/>
            <person name="Shimokawa T."/>
            <person name="Song J."/>
            <person name="Takazaki Y."/>
            <person name="Terasawa K."/>
            <person name="Tsugane M."/>
            <person name="Tsuji K."/>
            <person name="Ueda S."/>
            <person name="Waki K."/>
            <person name="Yamagata H."/>
            <person name="Yamamoto M."/>
            <person name="Yamamoto S."/>
            <person name="Yamane H."/>
            <person name="Yoshiki S."/>
            <person name="Yoshihara R."/>
            <person name="Yukawa K."/>
            <person name="Zhong H."/>
            <person name="Yano M."/>
            <person name="Yuan Q."/>
            <person name="Ouyang S."/>
            <person name="Liu J."/>
            <person name="Jones K.M."/>
            <person name="Gansberger K."/>
            <person name="Moffat K."/>
            <person name="Hill J."/>
            <person name="Bera J."/>
            <person name="Fadrosh D."/>
            <person name="Jin S."/>
            <person name="Johri S."/>
            <person name="Kim M."/>
            <person name="Overton L."/>
            <person name="Reardon M."/>
            <person name="Tsitrin T."/>
            <person name="Vuong H."/>
            <person name="Weaver B."/>
            <person name="Ciecko A."/>
            <person name="Tallon L."/>
            <person name="Jackson J."/>
            <person name="Pai G."/>
            <person name="Aken S.V."/>
            <person name="Utterback T."/>
            <person name="Reidmuller S."/>
            <person name="Feldblyum T."/>
            <person name="Hsiao J."/>
            <person name="Zismann V."/>
            <person name="Iobst S."/>
            <person name="de Vazeille A.R."/>
            <person name="Buell C.R."/>
            <person name="Ying K."/>
            <person name="Li Y."/>
            <person name="Lu T."/>
            <person name="Huang Y."/>
            <person name="Zhao Q."/>
            <person name="Feng Q."/>
            <person name="Zhang L."/>
            <person name="Zhu J."/>
            <person name="Weng Q."/>
            <person name="Mu J."/>
            <person name="Lu Y."/>
            <person name="Fan D."/>
            <person name="Liu Y."/>
            <person name="Guan J."/>
            <person name="Zhang Y."/>
            <person name="Yu S."/>
            <person name="Liu X."/>
            <person name="Zhang Y."/>
            <person name="Hong G."/>
            <person name="Han B."/>
            <person name="Choisne N."/>
            <person name="Demange N."/>
            <person name="Orjeda G."/>
            <person name="Samain S."/>
            <person name="Cattolico L."/>
            <person name="Pelletier E."/>
            <person name="Couloux A."/>
            <person name="Segurens B."/>
            <person name="Wincker P."/>
            <person name="D'Hont A."/>
            <person name="Scarpelli C."/>
            <person name="Weissenbach J."/>
            <person name="Salanoubat M."/>
            <person name="Quetier F."/>
            <person name="Yu Y."/>
            <person name="Kim H.R."/>
            <person name="Rambo T."/>
            <person name="Currie J."/>
            <person name="Collura K."/>
            <person name="Luo M."/>
            <person name="Yang T."/>
            <person name="Ammiraju J.S.S."/>
            <person name="Engler F."/>
            <person name="Soderlund C."/>
            <person name="Wing R.A."/>
            <person name="Palmer L.E."/>
            <person name="de la Bastide M."/>
            <person name="Spiegel L."/>
            <person name="Nascimento L."/>
            <person name="Zutavern T."/>
            <person name="O'Shaughnessy A."/>
            <person name="Dike S."/>
            <person name="Dedhia N."/>
            <person name="Preston R."/>
            <person name="Balija V."/>
            <person name="McCombie W.R."/>
            <person name="Chow T."/>
            <person name="Chen H."/>
            <person name="Chung M."/>
            <person name="Chen C."/>
            <person name="Shaw J."/>
            <person name="Wu H."/>
            <person name="Hsiao K."/>
            <person name="Chao Y."/>
            <person name="Chu M."/>
            <person name="Cheng C."/>
            <person name="Hour A."/>
            <person name="Lee P."/>
            <person name="Lin S."/>
            <person name="Lin Y."/>
            <person name="Liou J."/>
            <person name="Liu S."/>
            <person name="Hsing Y."/>
            <person name="Raghuvanshi S."/>
            <person name="Mohanty A."/>
            <person name="Bharti A.K."/>
            <person name="Gaur A."/>
            <person name="Gupta V."/>
            <person name="Kumar D."/>
            <person name="Ravi V."/>
            <person name="Vij S."/>
            <person name="Kapur A."/>
            <person name="Khurana P."/>
            <person name="Khurana P."/>
            <person name="Khurana J.P."/>
            <person name="Tyagi A.K."/>
            <person name="Gaikwad K."/>
            <person name="Singh A."/>
            <person name="Dalal V."/>
            <person name="Srivastava S."/>
            <person name="Dixit A."/>
            <person name="Pal A.K."/>
            <person name="Ghazi I.A."/>
            <person name="Yadav M."/>
            <person name="Pandit A."/>
            <person name="Bhargava A."/>
            <person name="Sureshbabu K."/>
            <person name="Batra K."/>
            <person name="Sharma T.R."/>
            <person name="Mohapatra T."/>
            <person name="Singh N.K."/>
            <person name="Messing J."/>
            <person name="Nelson A.B."/>
            <person name="Fuks G."/>
            <person name="Kavchok S."/>
            <person name="Keizer G."/>
            <person name="Linton E."/>
            <person name="Llaca V."/>
            <person name="Song R."/>
            <person name="Tanyolac B."/>
            <person name="Young S."/>
            <person name="Ho-Il K."/>
            <person name="Hahn J.H."/>
            <person name="Sangsakoo G."/>
            <person name="Vanavichit A."/>
            <person name="de Mattos Luiz.A.T."/>
            <person name="Zimmer P.D."/>
            <person name="Malone G."/>
            <person name="Dellagostin O."/>
            <person name="de Oliveira A.C."/>
            <person name="Bevan M."/>
            <person name="Bancroft I."/>
            <person name="Minx P."/>
            <person name="Cordum H."/>
            <person name="Wilson R."/>
            <person name="Cheng Z."/>
            <person name="Jin W."/>
            <person name="Jiang J."/>
            <person name="Leong S.A."/>
            <person name="Iwama H."/>
            <person name="Gojobori T."/>
            <person name="Itoh T."/>
            <person name="Niimura Y."/>
            <person name="Fujii Y."/>
            <person name="Habara T."/>
            <person name="Sakai H."/>
            <person name="Sato Y."/>
            <person name="Wilson G."/>
            <person name="Kumar K."/>
            <person name="McCouch S."/>
            <person name="Juretic N."/>
            <person name="Hoen D."/>
            <person name="Wright S."/>
            <person name="Bruskiewich R."/>
            <person name="Bureau T."/>
            <person name="Miyao A."/>
            <person name="Hirochika H."/>
            <person name="Nishikawa T."/>
            <person name="Kadowaki K."/>
            <person name="Sugiura M."/>
            <person name="Burr B."/>
            <person name="Sasaki T."/>
        </authorList>
    </citation>
    <scope>NUCLEOTIDE SEQUENCE [LARGE SCALE GENOMIC DNA]</scope>
    <source>
        <strain evidence="2">cv. Nipponbare</strain>
    </source>
</reference>
<feature type="non-terminal residue" evidence="1">
    <location>
        <position position="77"/>
    </location>
</feature>
<sequence>MDVVVGGSDRIQGRHARRRLGALAVDRGRDVAAAAADADDDVVLALPPARRLAAAERAGRALHELPRRQHRRVVGQR</sequence>
<gene>
    <name evidence="1" type="ordered locus">Os02g0150250</name>
    <name evidence="1" type="ORF">OSNPB_020150250</name>
</gene>
<dbReference type="Proteomes" id="UP000059680">
    <property type="component" value="Chromosome 2"/>
</dbReference>
<keyword evidence="2" id="KW-1185">Reference proteome</keyword>
<dbReference type="PaxDb" id="39947-A0A0N7KEP6"/>
<name>A0A0N7KEP6_ORYSJ</name>
<dbReference type="Gramene" id="Os02t0150250-00">
    <property type="protein sequence ID" value="Os02t0150250-00"/>
    <property type="gene ID" value="Os02g0150250"/>
</dbReference>
<reference evidence="1 2" key="2">
    <citation type="journal article" date="2013" name="Plant Cell Physiol.">
        <title>Rice Annotation Project Database (RAP-DB): an integrative and interactive database for rice genomics.</title>
        <authorList>
            <person name="Sakai H."/>
            <person name="Lee S.S."/>
            <person name="Tanaka T."/>
            <person name="Numa H."/>
            <person name="Kim J."/>
            <person name="Kawahara Y."/>
            <person name="Wakimoto H."/>
            <person name="Yang C.C."/>
            <person name="Iwamoto M."/>
            <person name="Abe T."/>
            <person name="Yamada Y."/>
            <person name="Muto A."/>
            <person name="Inokuchi H."/>
            <person name="Ikemura T."/>
            <person name="Matsumoto T."/>
            <person name="Sasaki T."/>
            <person name="Itoh T."/>
        </authorList>
    </citation>
    <scope>NUCLEOTIDE SEQUENCE [LARGE SCALE GENOMIC DNA]</scope>
    <source>
        <strain evidence="2">cv. Nipponbare</strain>
    </source>
</reference>